<dbReference type="InterPro" id="IPR029063">
    <property type="entry name" value="SAM-dependent_MTases_sf"/>
</dbReference>
<organism evidence="3 4">
    <name type="scientific">Triparma verrucosa</name>
    <dbReference type="NCBI Taxonomy" id="1606542"/>
    <lineage>
        <taxon>Eukaryota</taxon>
        <taxon>Sar</taxon>
        <taxon>Stramenopiles</taxon>
        <taxon>Ochrophyta</taxon>
        <taxon>Bolidophyceae</taxon>
        <taxon>Parmales</taxon>
        <taxon>Triparmaceae</taxon>
        <taxon>Triparma</taxon>
    </lineage>
</organism>
<dbReference type="CDD" id="cd02440">
    <property type="entry name" value="AdoMet_MTases"/>
    <property type="match status" value="1"/>
</dbReference>
<comment type="caution">
    <text evidence="3">The sequence shown here is derived from an EMBL/GenBank/DDBJ whole genome shotgun (WGS) entry which is preliminary data.</text>
</comment>
<gene>
    <name evidence="3" type="ORF">TrVE_jg11774</name>
</gene>
<feature type="compositionally biased region" description="Low complexity" evidence="2">
    <location>
        <begin position="277"/>
        <end position="306"/>
    </location>
</feature>
<protein>
    <submittedName>
        <fullName evidence="3">Uncharacterized protein</fullName>
    </submittedName>
</protein>
<proteinExistence type="predicted"/>
<evidence type="ECO:0000313" key="3">
    <source>
        <dbReference type="EMBL" id="GMH99321.1"/>
    </source>
</evidence>
<feature type="coiled-coil region" evidence="1">
    <location>
        <begin position="327"/>
        <end position="379"/>
    </location>
</feature>
<name>A0A9W7BZQ9_9STRA</name>
<feature type="region of interest" description="Disordered" evidence="2">
    <location>
        <begin position="274"/>
        <end position="323"/>
    </location>
</feature>
<reference evidence="4" key="1">
    <citation type="journal article" date="2023" name="Commun. Biol.">
        <title>Genome analysis of Parmales, the sister group of diatoms, reveals the evolutionary specialization of diatoms from phago-mixotrophs to photoautotrophs.</title>
        <authorList>
            <person name="Ban H."/>
            <person name="Sato S."/>
            <person name="Yoshikawa S."/>
            <person name="Yamada K."/>
            <person name="Nakamura Y."/>
            <person name="Ichinomiya M."/>
            <person name="Sato N."/>
            <person name="Blanc-Mathieu R."/>
            <person name="Endo H."/>
            <person name="Kuwata A."/>
            <person name="Ogata H."/>
        </authorList>
    </citation>
    <scope>NUCLEOTIDE SEQUENCE [LARGE SCALE GENOMIC DNA]</scope>
    <source>
        <strain evidence="4">NIES 3699</strain>
    </source>
</reference>
<accession>A0A9W7BZQ9</accession>
<dbReference type="SUPFAM" id="SSF53335">
    <property type="entry name" value="S-adenosyl-L-methionine-dependent methyltransferases"/>
    <property type="match status" value="1"/>
</dbReference>
<dbReference type="EMBL" id="BRXX01000232">
    <property type="protein sequence ID" value="GMH99321.1"/>
    <property type="molecule type" value="Genomic_DNA"/>
</dbReference>
<dbReference type="Gene3D" id="3.40.50.150">
    <property type="entry name" value="Vaccinia Virus protein VP39"/>
    <property type="match status" value="1"/>
</dbReference>
<evidence type="ECO:0000256" key="2">
    <source>
        <dbReference type="SAM" id="MobiDB-lite"/>
    </source>
</evidence>
<dbReference type="Proteomes" id="UP001165160">
    <property type="component" value="Unassembled WGS sequence"/>
</dbReference>
<sequence length="399" mass="45013">MPKFGGMGNLRQRCKLRKCQNKVKSKGNQPNSNQPPHPPMDDHSQVDEGSVQVSDEEEGVQDEDLLHIIKESHKRYINLNKSLLDLSSGCPATIPISLHEILKSFGGKEAIAGKAALEIGFGLGELANMLLGVGLANILAIEKEEEFYDKYKEYNQSYFENFPAASSEFLHGSFKALDEKKIDVDIVFMMIGNDEAYTNESHGDVRKLIRIFREIDRIETIVFIQPSHGANTTTRESLLKPLEDFSEQIFKKSLRFGFGSSGCTNRTVLVYKKLEAPQETPPSATSAPSRETTTTVTTASPIETPTNKASNKKRRADKDPELLRKKCTERKKVIADQKKEIESLKKEIESQKNRFLLELESQKKKSSDLKKIIEEQKKTHGKNLQAAYSEFSKRLDTFL</sequence>
<evidence type="ECO:0000256" key="1">
    <source>
        <dbReference type="SAM" id="Coils"/>
    </source>
</evidence>
<feature type="region of interest" description="Disordered" evidence="2">
    <location>
        <begin position="1"/>
        <end position="58"/>
    </location>
</feature>
<feature type="compositionally biased region" description="Basic residues" evidence="2">
    <location>
        <begin position="12"/>
        <end position="25"/>
    </location>
</feature>
<evidence type="ECO:0000313" key="4">
    <source>
        <dbReference type="Proteomes" id="UP001165160"/>
    </source>
</evidence>
<keyword evidence="1" id="KW-0175">Coiled coil</keyword>
<dbReference type="AlphaFoldDB" id="A0A9W7BZQ9"/>
<keyword evidence="4" id="KW-1185">Reference proteome</keyword>